<reference evidence="4" key="1">
    <citation type="journal article" date="2014" name="Genome Announc.">
        <title>Draft genome sequence of Weissella oryzae SG25T, isolated from fermented rice grains.</title>
        <authorList>
            <person name="Tanizawa Y."/>
            <person name="Fujisawa T."/>
            <person name="Mochizuki T."/>
            <person name="Kaminuma E."/>
            <person name="Suzuki Y."/>
            <person name="Nakamura Y."/>
            <person name="Tohno M."/>
        </authorList>
    </citation>
    <scope>NUCLEOTIDE SEQUENCE [LARGE SCALE GENOMIC DNA]</scope>
    <source>
        <strain evidence="4">DSM 25784 / JCM 18191 / LMG 30913 / SG25</strain>
    </source>
</reference>
<dbReference type="STRING" id="1329250.WOSG25_070770"/>
<sequence>MRALKWIGSILAIIALGTALVFFGNFFSKHSSTSTQVTESNKKSSKGVAVTANSDNSSYKTVIKDGSYLVSKARGITVTNNTNTFSTQSFESGLLNFSKEHFSTSKYVFQEGQYLTTSDATSWLARKSNDNPNGLNPEDNGKTDSSRRPMYLQSIEEQDFMTQSGNDLKLSGIVLGLAMNTQDSYQKEQYGATFTQDISNADRIAQGKQIAAEVVARYRKMNGISADTPIYVALFAQSPADSLVGGNFYQWTRSTNGNSLGAFTNLSQATVVLPMQEGTPNSNSVANSLNTSFNNFQTKVENFFPNVASMTGQARFNNSTATGLNVTITTQFYSESEIQSFADYIATQAPSYLPNDAAIQIRIQTTDGLQALLVKQANSSKYEVNIITSY</sequence>
<proteinExistence type="predicted"/>
<evidence type="ECO:0000313" key="3">
    <source>
        <dbReference type="EMBL" id="GAK31100.1"/>
    </source>
</evidence>
<evidence type="ECO:0000256" key="1">
    <source>
        <dbReference type="SAM" id="MobiDB-lite"/>
    </source>
</evidence>
<dbReference type="CDD" id="cd13440">
    <property type="entry name" value="CamS_repeat_2"/>
    <property type="match status" value="1"/>
</dbReference>
<dbReference type="Pfam" id="PF07537">
    <property type="entry name" value="CamS"/>
    <property type="match status" value="1"/>
</dbReference>
<keyword evidence="2" id="KW-0472">Membrane</keyword>
<accession>A0A069CTF6</accession>
<keyword evidence="2" id="KW-0812">Transmembrane</keyword>
<dbReference type="EMBL" id="DF820490">
    <property type="protein sequence ID" value="GAK31100.1"/>
    <property type="molecule type" value="Genomic_DNA"/>
</dbReference>
<evidence type="ECO:0000313" key="4">
    <source>
        <dbReference type="Proteomes" id="UP000030643"/>
    </source>
</evidence>
<feature type="transmembrane region" description="Helical" evidence="2">
    <location>
        <begin position="6"/>
        <end position="27"/>
    </location>
</feature>
<name>A0A069CTF6_WEIOS</name>
<feature type="region of interest" description="Disordered" evidence="1">
    <location>
        <begin position="125"/>
        <end position="147"/>
    </location>
</feature>
<dbReference type="AlphaFoldDB" id="A0A069CTF6"/>
<dbReference type="RefSeq" id="WP_027699132.1">
    <property type="nucleotide sequence ID" value="NZ_DF820490.1"/>
</dbReference>
<evidence type="ECO:0000256" key="2">
    <source>
        <dbReference type="SAM" id="Phobius"/>
    </source>
</evidence>
<organism evidence="3 4">
    <name type="scientific">Weissella oryzae (strain DSM 25784 / JCM 18191 / LMG 30913 / SG25)</name>
    <dbReference type="NCBI Taxonomy" id="1329250"/>
    <lineage>
        <taxon>Bacteria</taxon>
        <taxon>Bacillati</taxon>
        <taxon>Bacillota</taxon>
        <taxon>Bacilli</taxon>
        <taxon>Lactobacillales</taxon>
        <taxon>Lactobacillaceae</taxon>
        <taxon>Weissella</taxon>
    </lineage>
</organism>
<dbReference type="Proteomes" id="UP000030643">
    <property type="component" value="Unassembled WGS sequence"/>
</dbReference>
<dbReference type="InterPro" id="IPR011426">
    <property type="entry name" value="CamS"/>
</dbReference>
<dbReference type="eggNOG" id="COG4851">
    <property type="taxonomic scope" value="Bacteria"/>
</dbReference>
<keyword evidence="4" id="KW-1185">Reference proteome</keyword>
<dbReference type="CDD" id="cd13441">
    <property type="entry name" value="CamS_repeat_1"/>
    <property type="match status" value="1"/>
</dbReference>
<keyword evidence="2" id="KW-1133">Transmembrane helix</keyword>
<dbReference type="PIRSF" id="PIRSF012509">
    <property type="entry name" value="CamS"/>
    <property type="match status" value="1"/>
</dbReference>
<gene>
    <name evidence="3" type="ORF">WOSG25_070770</name>
</gene>
<protein>
    <submittedName>
        <fullName evidence="3">Sex pheromone biosynthesis protein</fullName>
    </submittedName>
</protein>
<dbReference type="Gene3D" id="3.10.570.10">
    <property type="entry name" value="sex pheromone staph- cam373 precursor domain"/>
    <property type="match status" value="1"/>
</dbReference>
<dbReference type="OrthoDB" id="9795361at2"/>